<accession>A0ABX1F3J4</accession>
<evidence type="ECO:0000313" key="3">
    <source>
        <dbReference type="Proteomes" id="UP000765160"/>
    </source>
</evidence>
<reference evidence="2 3" key="1">
    <citation type="submission" date="2020-03" db="EMBL/GenBank/DDBJ databases">
        <title>Roseomonas selenitidurans sp. nov. isolated from soil.</title>
        <authorList>
            <person name="Liu H."/>
        </authorList>
    </citation>
    <scope>NUCLEOTIDE SEQUENCE [LARGE SCALE GENOMIC DNA]</scope>
    <source>
        <strain evidence="2 3">JCM 15073</strain>
    </source>
</reference>
<name>A0ABX1F3J4_9PROT</name>
<proteinExistence type="predicted"/>
<dbReference type="Gene3D" id="3.40.50.1820">
    <property type="entry name" value="alpha/beta hydrolase"/>
    <property type="match status" value="1"/>
</dbReference>
<organism evidence="2 3">
    <name type="scientific">Falsiroseomonas frigidaquae</name>
    <dbReference type="NCBI Taxonomy" id="487318"/>
    <lineage>
        <taxon>Bacteria</taxon>
        <taxon>Pseudomonadati</taxon>
        <taxon>Pseudomonadota</taxon>
        <taxon>Alphaproteobacteria</taxon>
        <taxon>Acetobacterales</taxon>
        <taxon>Roseomonadaceae</taxon>
        <taxon>Falsiroseomonas</taxon>
    </lineage>
</organism>
<dbReference type="Proteomes" id="UP000765160">
    <property type="component" value="Unassembled WGS sequence"/>
</dbReference>
<dbReference type="SUPFAM" id="SSF53474">
    <property type="entry name" value="alpha/beta-Hydrolases"/>
    <property type="match status" value="1"/>
</dbReference>
<dbReference type="PANTHER" id="PTHR43798:SF29">
    <property type="entry name" value="AB HYDROLASE-1 DOMAIN-CONTAINING PROTEIN"/>
    <property type="match status" value="1"/>
</dbReference>
<protein>
    <submittedName>
        <fullName evidence="2">Alpha/beta fold hydrolase</fullName>
    </submittedName>
</protein>
<dbReference type="Pfam" id="PF12697">
    <property type="entry name" value="Abhydrolase_6"/>
    <property type="match status" value="1"/>
</dbReference>
<evidence type="ECO:0000259" key="1">
    <source>
        <dbReference type="Pfam" id="PF12697"/>
    </source>
</evidence>
<dbReference type="InterPro" id="IPR000073">
    <property type="entry name" value="AB_hydrolase_1"/>
</dbReference>
<dbReference type="GO" id="GO:0016787">
    <property type="term" value="F:hydrolase activity"/>
    <property type="evidence" value="ECO:0007669"/>
    <property type="project" value="UniProtKB-KW"/>
</dbReference>
<dbReference type="PANTHER" id="PTHR43798">
    <property type="entry name" value="MONOACYLGLYCEROL LIPASE"/>
    <property type="match status" value="1"/>
</dbReference>
<evidence type="ECO:0000313" key="2">
    <source>
        <dbReference type="EMBL" id="NKE46914.1"/>
    </source>
</evidence>
<keyword evidence="3" id="KW-1185">Reference proteome</keyword>
<dbReference type="InterPro" id="IPR029058">
    <property type="entry name" value="AB_hydrolase_fold"/>
</dbReference>
<dbReference type="RefSeq" id="WP_168051636.1">
    <property type="nucleotide sequence ID" value="NZ_JAATJR010000005.1"/>
</dbReference>
<dbReference type="InterPro" id="IPR050266">
    <property type="entry name" value="AB_hydrolase_sf"/>
</dbReference>
<comment type="caution">
    <text evidence="2">The sequence shown here is derived from an EMBL/GenBank/DDBJ whole genome shotgun (WGS) entry which is preliminary data.</text>
</comment>
<keyword evidence="2" id="KW-0378">Hydrolase</keyword>
<dbReference type="EMBL" id="JAAVTX010000005">
    <property type="protein sequence ID" value="NKE46914.1"/>
    <property type="molecule type" value="Genomic_DNA"/>
</dbReference>
<sequence>MSRDPVLLLLPGLLCDQRLWRDQVATLGATHRCVVADLTQDATLPAMAARALAAVPAAAPIALVGLSMGGYVAMEAMRQAPGRIVRLALMDTSARADTPEQARRRRGLLALSRSGQFRGVTPRLLPQLLHPDNLAGPLGEAVRDMAERVGRDAFARQQQAILARRDSRALLPGIAVPTLVAVGEADVLTPPDLAEEIASLIPGARLHRIPRTGHLPPMEEPEAVTALLHEWLDAAPFPPQHG</sequence>
<feature type="domain" description="AB hydrolase-1" evidence="1">
    <location>
        <begin position="7"/>
        <end position="226"/>
    </location>
</feature>
<gene>
    <name evidence="2" type="ORF">HB662_19190</name>
</gene>
<dbReference type="PRINTS" id="PR00111">
    <property type="entry name" value="ABHYDROLASE"/>
</dbReference>